<proteinExistence type="predicted"/>
<dbReference type="Proteomes" id="UP001266305">
    <property type="component" value="Unassembled WGS sequence"/>
</dbReference>
<evidence type="ECO:0000313" key="3">
    <source>
        <dbReference type="Proteomes" id="UP001266305"/>
    </source>
</evidence>
<organism evidence="2 3">
    <name type="scientific">Saguinus oedipus</name>
    <name type="common">Cotton-top tamarin</name>
    <name type="synonym">Oedipomidas oedipus</name>
    <dbReference type="NCBI Taxonomy" id="9490"/>
    <lineage>
        <taxon>Eukaryota</taxon>
        <taxon>Metazoa</taxon>
        <taxon>Chordata</taxon>
        <taxon>Craniata</taxon>
        <taxon>Vertebrata</taxon>
        <taxon>Euteleostomi</taxon>
        <taxon>Mammalia</taxon>
        <taxon>Eutheria</taxon>
        <taxon>Euarchontoglires</taxon>
        <taxon>Primates</taxon>
        <taxon>Haplorrhini</taxon>
        <taxon>Platyrrhini</taxon>
        <taxon>Cebidae</taxon>
        <taxon>Callitrichinae</taxon>
        <taxon>Saguinus</taxon>
    </lineage>
</organism>
<name>A0ABQ9VPP9_SAGOE</name>
<sequence length="80" mass="8941">MKLVFMPCGAHLPASAEQNPDGQEMQTSKPTVDGEGSLKRPWSSTIAYGQCKLERLCRVKRQPRDICTCEPLLQHIDGWA</sequence>
<gene>
    <name evidence="2" type="ORF">P7K49_009973</name>
</gene>
<reference evidence="2 3" key="1">
    <citation type="submission" date="2023-05" db="EMBL/GenBank/DDBJ databases">
        <title>B98-5 Cell Line De Novo Hybrid Assembly: An Optical Mapping Approach.</title>
        <authorList>
            <person name="Kananen K."/>
            <person name="Auerbach J.A."/>
            <person name="Kautto E."/>
            <person name="Blachly J.S."/>
        </authorList>
    </citation>
    <scope>NUCLEOTIDE SEQUENCE [LARGE SCALE GENOMIC DNA]</scope>
    <source>
        <strain evidence="2">B95-8</strain>
        <tissue evidence="2">Cell line</tissue>
    </source>
</reference>
<feature type="region of interest" description="Disordered" evidence="1">
    <location>
        <begin position="12"/>
        <end position="40"/>
    </location>
</feature>
<comment type="caution">
    <text evidence="2">The sequence shown here is derived from an EMBL/GenBank/DDBJ whole genome shotgun (WGS) entry which is preliminary data.</text>
</comment>
<accession>A0ABQ9VPP9</accession>
<protein>
    <submittedName>
        <fullName evidence="2">Uncharacterized protein</fullName>
    </submittedName>
</protein>
<evidence type="ECO:0000256" key="1">
    <source>
        <dbReference type="SAM" id="MobiDB-lite"/>
    </source>
</evidence>
<evidence type="ECO:0000313" key="2">
    <source>
        <dbReference type="EMBL" id="KAK2110227.1"/>
    </source>
</evidence>
<feature type="compositionally biased region" description="Polar residues" evidence="1">
    <location>
        <begin position="16"/>
        <end position="30"/>
    </location>
</feature>
<keyword evidence="3" id="KW-1185">Reference proteome</keyword>
<dbReference type="EMBL" id="JASSZA010000005">
    <property type="protein sequence ID" value="KAK2110227.1"/>
    <property type="molecule type" value="Genomic_DNA"/>
</dbReference>